<evidence type="ECO:0000256" key="1">
    <source>
        <dbReference type="SAM" id="Coils"/>
    </source>
</evidence>
<proteinExistence type="predicted"/>
<protein>
    <recommendedName>
        <fullName evidence="5">Phage tail tape measure protein</fullName>
    </recommendedName>
</protein>
<gene>
    <name evidence="3" type="ORF">HX001_14465</name>
</gene>
<dbReference type="RefSeq" id="WP_286494137.1">
    <property type="nucleotide sequence ID" value="NZ_JACAGJ010000008.1"/>
</dbReference>
<feature type="coiled-coil region" evidence="1">
    <location>
        <begin position="16"/>
        <end position="133"/>
    </location>
</feature>
<comment type="caution">
    <text evidence="3">The sequence shown here is derived from an EMBL/GenBank/DDBJ whole genome shotgun (WGS) entry which is preliminary data.</text>
</comment>
<keyword evidence="1" id="KW-0175">Coiled coil</keyword>
<evidence type="ECO:0000256" key="2">
    <source>
        <dbReference type="SAM" id="MobiDB-lite"/>
    </source>
</evidence>
<organism evidence="3 4">
    <name type="scientific">Empedobacter brevis</name>
    <dbReference type="NCBI Taxonomy" id="247"/>
    <lineage>
        <taxon>Bacteria</taxon>
        <taxon>Pseudomonadati</taxon>
        <taxon>Bacteroidota</taxon>
        <taxon>Flavobacteriia</taxon>
        <taxon>Flavobacteriales</taxon>
        <taxon>Weeksellaceae</taxon>
        <taxon>Empedobacter</taxon>
    </lineage>
</organism>
<reference evidence="3" key="2">
    <citation type="journal article" date="2022" name="Sci. Total Environ.">
        <title>Prevalence, transmission, and molecular epidemiology of tet(X)-positive bacteria among humans, animals, and environmental niches in China: An epidemiological, and genomic-based study.</title>
        <authorList>
            <person name="Dong N."/>
            <person name="Zeng Y."/>
            <person name="Cai C."/>
            <person name="Sun C."/>
            <person name="Lu J."/>
            <person name="Liu C."/>
            <person name="Zhou H."/>
            <person name="Sun Q."/>
            <person name="Shu L."/>
            <person name="Wang H."/>
            <person name="Wang Y."/>
            <person name="Wang S."/>
            <person name="Wu C."/>
            <person name="Chan E.W."/>
            <person name="Chen G."/>
            <person name="Shen Z."/>
            <person name="Chen S."/>
            <person name="Zhang R."/>
        </authorList>
    </citation>
    <scope>NUCLEOTIDE SEQUENCE</scope>
    <source>
        <strain evidence="3">R655-4</strain>
    </source>
</reference>
<dbReference type="Proteomes" id="UP001170959">
    <property type="component" value="Unassembled WGS sequence"/>
</dbReference>
<feature type="coiled-coil region" evidence="1">
    <location>
        <begin position="615"/>
        <end position="649"/>
    </location>
</feature>
<dbReference type="EMBL" id="JACAGJ010000008">
    <property type="protein sequence ID" value="MDM1073690.1"/>
    <property type="molecule type" value="Genomic_DNA"/>
</dbReference>
<evidence type="ECO:0000313" key="3">
    <source>
        <dbReference type="EMBL" id="MDM1073690.1"/>
    </source>
</evidence>
<accession>A0AAJ1QGK5</accession>
<feature type="region of interest" description="Disordered" evidence="2">
    <location>
        <begin position="832"/>
        <end position="862"/>
    </location>
</feature>
<sequence>MSKEITLPLEPAFTELLKFRKEIQNLSEDFVKAAAEAMNSSKNFHAAFTNVKFDEVVRKNAEANEKMRESTEKLSKANEGYNRAQENVIKISATTRREWTNVIGSLDDNIKANERLKNELELVRAEMKKATGSKAQFIKQEFELKQAISDNNIIIRQQVKELQAADGSSTKFSVTLGLMKKAYRELNQAEKESDFGVNLMNEIHELDIQMKNADASIGNFHRNVGNYSPDFVESFGNMRNAWSDLFSGNILGAIESFQTGFSSLKESLDGLTITTTRQTIATNINTESNTVNTAVTATNTTATTANTIADNLNTTSTGANTVAVEANTVANVKNTNAINETSIASSNAAKGGLSSFTNGIKNMTAWVLRFIATPTGMVIGGITIALLAGVVAIGTYIKSVWDYNKSIKETLTLTKQLSGEVGKSADLIRQKVQAISDTFNTDFNETIQAAKKLSENFNIPFNKALDEINLGLIKGGRYNKEYLDSINEYPVFFDKAGYSVSEFIDMINESFDQGVYNDKFIDGIKEADIALREQTKSTRDALVNAYGASFTDDILQRIRIGATSTKDALNELAQKAKEVNLNEQQYAQLTADLYKSAGEDVGGAAKMFDIYRASVENANRPLTETELKLKNLEKANQDLGKAMDNALKSDTIVTLQQNFELFWIQTKIIFFELISFIKDGISWLDRMTGASDAMGVAWVYIQAVAKSFMEVIKTFKELAAVIGLNAENSDILKFAFKALLIPVKMLVDFLQRVTTTLRTLSLVTQEAIGFIVALKTTIAELNFSNITNFFSSLGDNIKKVRDLKKELQASTVMETNNDHTLKMLDDVNKRREKDADIERKRKEDQARIDKENAEKAAKEAEKAAKKKEELAKKYAAEEKKRKEEAERLAEKAYQEELALMQANLEFYKLKNLSEIDSNTAFTEAVMNNEKAKLKFILDEEIKFAEKKSRLNLKEVQEKEASGKKLTSTEVNLLKDVYSLNANHNKEILELEDSYRNLGLKQKEELLKLDLLSKIANGEDQEKAERWYNDAVYDLRKQNFRELTKLNEEEIISKFYTGQKLSEIERQYVEYVLNQRKGLLERKIDDDKTDKENSEKELNNKIERDETYLDYLGSVLGAEREMRDVFNAYKKLQYDTDFNNQRSVEMARLGLVASMASAASNILGEQTAFGKAAAVVSATINTYLAAASALAPPPIGFGPIAGIPMAAGIAALGLLQVTKIITQKPPKVPQFQAPQFAKGITNSVYEGPAIVDEIGAEIHLDKKGNIKSMGENKGPRLTQVKKGDTIIPSRFSEKIKAMLQTRLMPETPAMNTLLLGFPIGNTQSKKDYDFQRLEKKMDKLIKVSSTKKDKNYLLDDGKIIEVTTKANGTHQRYIDKIDSQPKNRPSRLN</sequence>
<evidence type="ECO:0000313" key="4">
    <source>
        <dbReference type="Proteomes" id="UP001170959"/>
    </source>
</evidence>
<evidence type="ECO:0008006" key="5">
    <source>
        <dbReference type="Google" id="ProtNLM"/>
    </source>
</evidence>
<reference evidence="3" key="1">
    <citation type="submission" date="2020-06" db="EMBL/GenBank/DDBJ databases">
        <authorList>
            <person name="Dong N."/>
        </authorList>
    </citation>
    <scope>NUCLEOTIDE SEQUENCE</scope>
    <source>
        <strain evidence="3">R655-4</strain>
    </source>
</reference>
<name>A0AAJ1QGK5_9FLAO</name>